<dbReference type="KEGG" id="sbat:G4Z16_30495"/>
<dbReference type="EMBL" id="CP048882">
    <property type="protein sequence ID" value="QPP10035.1"/>
    <property type="molecule type" value="Genomic_DNA"/>
</dbReference>
<evidence type="ECO:0000256" key="1">
    <source>
        <dbReference type="SAM" id="MobiDB-lite"/>
    </source>
</evidence>
<proteinExistence type="predicted"/>
<sequence>MSETGGAHVAERTTTSTATRPDLDLTNARWQSGTQEMGGVEIAFVEGYIAMRNGRTPEIPAVIFSPGEWNAFVLGARNGRFDLT</sequence>
<protein>
    <submittedName>
        <fullName evidence="3">DUF397 domain-containing protein</fullName>
    </submittedName>
</protein>
<feature type="region of interest" description="Disordered" evidence="1">
    <location>
        <begin position="1"/>
        <end position="31"/>
    </location>
</feature>
<dbReference type="Pfam" id="PF04149">
    <property type="entry name" value="DUF397"/>
    <property type="match status" value="1"/>
</dbReference>
<gene>
    <name evidence="3" type="ORF">G4Z16_30495</name>
</gene>
<dbReference type="Proteomes" id="UP000595046">
    <property type="component" value="Chromosome"/>
</dbReference>
<dbReference type="InterPro" id="IPR007278">
    <property type="entry name" value="DUF397"/>
</dbReference>
<name>A0A7T1TBS5_9ACTN</name>
<dbReference type="AlphaFoldDB" id="A0A7T1TBS5"/>
<dbReference type="RefSeq" id="WP_197353797.1">
    <property type="nucleotide sequence ID" value="NZ_CP048882.1"/>
</dbReference>
<feature type="domain" description="DUF397" evidence="2">
    <location>
        <begin position="32"/>
        <end position="77"/>
    </location>
</feature>
<reference evidence="4" key="1">
    <citation type="submission" date="2020-02" db="EMBL/GenBank/DDBJ databases">
        <title>Streptomyces sp. ASO4wet.</title>
        <authorList>
            <person name="Risdian C."/>
            <person name="Landwehr W."/>
            <person name="Schupp P."/>
            <person name="Wink J."/>
        </authorList>
    </citation>
    <scope>NUCLEOTIDE SEQUENCE [LARGE SCALE GENOMIC DNA]</scope>
    <source>
        <strain evidence="4">ASO4wet</strain>
    </source>
</reference>
<organism evidence="3 4">
    <name type="scientific">Streptomyces bathyalis</name>
    <dbReference type="NCBI Taxonomy" id="2710756"/>
    <lineage>
        <taxon>Bacteria</taxon>
        <taxon>Bacillati</taxon>
        <taxon>Actinomycetota</taxon>
        <taxon>Actinomycetes</taxon>
        <taxon>Kitasatosporales</taxon>
        <taxon>Streptomycetaceae</taxon>
        <taxon>Streptomyces</taxon>
    </lineage>
</organism>
<evidence type="ECO:0000313" key="3">
    <source>
        <dbReference type="EMBL" id="QPP10035.1"/>
    </source>
</evidence>
<accession>A0A7T1TBS5</accession>
<evidence type="ECO:0000313" key="4">
    <source>
        <dbReference type="Proteomes" id="UP000595046"/>
    </source>
</evidence>
<keyword evidence="4" id="KW-1185">Reference proteome</keyword>
<evidence type="ECO:0000259" key="2">
    <source>
        <dbReference type="Pfam" id="PF04149"/>
    </source>
</evidence>